<dbReference type="RefSeq" id="WP_111871753.1">
    <property type="nucleotide sequence ID" value="NZ_QLYX01000020.1"/>
</dbReference>
<sequence length="193" mass="21456">MTLDALHAQTDTAALIIGRGAHYVMTIKGNMPTLHHRLKALPWAQIPSVSTVSKDHGRRVRRTIKVAAVPAWIAFTGASQIAQLRRTVTKKGKKTVEVVYLITSADVRTAPPAALAAWVRGHWEIENKLHWVRDVTYREDSSLVRTGNAPRVMASLRNTAISLLRLDGKTNIAEANRHHARDPQRTLTLLQTT</sequence>
<dbReference type="InterPro" id="IPR002559">
    <property type="entry name" value="Transposase_11"/>
</dbReference>
<dbReference type="NCBIfam" id="NF033564">
    <property type="entry name" value="transpos_ISAs1"/>
    <property type="match status" value="1"/>
</dbReference>
<dbReference type="AlphaFoldDB" id="A0A365GWU1"/>
<dbReference type="InterPro" id="IPR051698">
    <property type="entry name" value="Transposase_11-like"/>
</dbReference>
<dbReference type="PANTHER" id="PTHR30298">
    <property type="entry name" value="H REPEAT-ASSOCIATED PREDICTED TRANSPOSASE"/>
    <property type="match status" value="1"/>
</dbReference>
<dbReference type="GO" id="GO:0004803">
    <property type="term" value="F:transposase activity"/>
    <property type="evidence" value="ECO:0007669"/>
    <property type="project" value="InterPro"/>
</dbReference>
<evidence type="ECO:0000313" key="2">
    <source>
        <dbReference type="EMBL" id="RAY11297.1"/>
    </source>
</evidence>
<organism evidence="2 3">
    <name type="scientific">Actinomadura craniellae</name>
    <dbReference type="NCBI Taxonomy" id="2231787"/>
    <lineage>
        <taxon>Bacteria</taxon>
        <taxon>Bacillati</taxon>
        <taxon>Actinomycetota</taxon>
        <taxon>Actinomycetes</taxon>
        <taxon>Streptosporangiales</taxon>
        <taxon>Thermomonosporaceae</taxon>
        <taxon>Actinomadura</taxon>
    </lineage>
</organism>
<dbReference type="Pfam" id="PF01609">
    <property type="entry name" value="DDE_Tnp_1"/>
    <property type="match status" value="1"/>
</dbReference>
<evidence type="ECO:0000313" key="3">
    <source>
        <dbReference type="Proteomes" id="UP000251891"/>
    </source>
</evidence>
<dbReference type="InterPro" id="IPR047647">
    <property type="entry name" value="ISAs1_transpos"/>
</dbReference>
<dbReference type="EMBL" id="QLYX01000020">
    <property type="protein sequence ID" value="RAY11297.1"/>
    <property type="molecule type" value="Genomic_DNA"/>
</dbReference>
<dbReference type="GO" id="GO:0006313">
    <property type="term" value="P:DNA transposition"/>
    <property type="evidence" value="ECO:0007669"/>
    <property type="project" value="InterPro"/>
</dbReference>
<proteinExistence type="predicted"/>
<reference evidence="2 3" key="1">
    <citation type="submission" date="2018-06" db="EMBL/GenBank/DDBJ databases">
        <title>Actinomadura craniellae sp. nov. isolated from marine sponge Craniella sp.</title>
        <authorList>
            <person name="Li L."/>
            <person name="Xu Q.H."/>
            <person name="Lin H.W."/>
            <person name="Lu Y.H."/>
        </authorList>
    </citation>
    <scope>NUCLEOTIDE SEQUENCE [LARGE SCALE GENOMIC DNA]</scope>
    <source>
        <strain evidence="2 3">LHW63021</strain>
    </source>
</reference>
<dbReference type="PANTHER" id="PTHR30298:SF0">
    <property type="entry name" value="PROTEIN YBFL-RELATED"/>
    <property type="match status" value="1"/>
</dbReference>
<feature type="domain" description="Transposase IS4-like" evidence="1">
    <location>
        <begin position="4"/>
        <end position="162"/>
    </location>
</feature>
<comment type="caution">
    <text evidence="2">The sequence shown here is derived from an EMBL/GenBank/DDBJ whole genome shotgun (WGS) entry which is preliminary data.</text>
</comment>
<dbReference type="Proteomes" id="UP000251891">
    <property type="component" value="Unassembled WGS sequence"/>
</dbReference>
<evidence type="ECO:0000259" key="1">
    <source>
        <dbReference type="Pfam" id="PF01609"/>
    </source>
</evidence>
<keyword evidence="3" id="KW-1185">Reference proteome</keyword>
<dbReference type="OrthoDB" id="3867913at2"/>
<protein>
    <submittedName>
        <fullName evidence="2">ISAs1 family transposase</fullName>
    </submittedName>
</protein>
<accession>A0A365GWU1</accession>
<gene>
    <name evidence="2" type="ORF">DPM19_31625</name>
</gene>
<name>A0A365GWU1_9ACTN</name>
<dbReference type="GO" id="GO:0003677">
    <property type="term" value="F:DNA binding"/>
    <property type="evidence" value="ECO:0007669"/>
    <property type="project" value="InterPro"/>
</dbReference>